<sequence>MSSDLRILMLGADDMITAIGNSLLGRKVFDEEQNTCQRDSVALADGRTLHVTAALCRQVFYVSDGMFRLSDQLVTDINSTDYHAVILSMEIKTNLTLTYPTAADTMLKEEAWKNFLRKKGIIVVREANTFTKAQKSEEISGSFLDWMRTQTGVVGTIFQELQERCLLFDTTGSQDVLNKKRSELVDMIDVQVCTLFGQCLAGCKVSPKYDLHLLPPLIGSKSRTK</sequence>
<dbReference type="Proteomes" id="UP000762676">
    <property type="component" value="Unassembled WGS sequence"/>
</dbReference>
<evidence type="ECO:0000256" key="1">
    <source>
        <dbReference type="ARBA" id="ARBA00008535"/>
    </source>
</evidence>
<organism evidence="4 5">
    <name type="scientific">Elysia marginata</name>
    <dbReference type="NCBI Taxonomy" id="1093978"/>
    <lineage>
        <taxon>Eukaryota</taxon>
        <taxon>Metazoa</taxon>
        <taxon>Spiralia</taxon>
        <taxon>Lophotrochozoa</taxon>
        <taxon>Mollusca</taxon>
        <taxon>Gastropoda</taxon>
        <taxon>Heterobranchia</taxon>
        <taxon>Euthyneura</taxon>
        <taxon>Panpulmonata</taxon>
        <taxon>Sacoglossa</taxon>
        <taxon>Placobranchoidea</taxon>
        <taxon>Plakobranchidae</taxon>
        <taxon>Elysia</taxon>
    </lineage>
</organism>
<comment type="caution">
    <text evidence="4">The sequence shown here is derived from an EMBL/GenBank/DDBJ whole genome shotgun (WGS) entry which is preliminary data.</text>
</comment>
<dbReference type="AlphaFoldDB" id="A0AAV4K388"/>
<feature type="domain" description="AIG1-type G" evidence="3">
    <location>
        <begin position="6"/>
        <end position="190"/>
    </location>
</feature>
<keyword evidence="2" id="KW-0547">Nucleotide-binding</keyword>
<dbReference type="Pfam" id="PF04548">
    <property type="entry name" value="AIG1"/>
    <property type="match status" value="1"/>
</dbReference>
<gene>
    <name evidence="4" type="ORF">ElyMa_005257600</name>
</gene>
<evidence type="ECO:0000259" key="3">
    <source>
        <dbReference type="Pfam" id="PF04548"/>
    </source>
</evidence>
<accession>A0AAV4K388</accession>
<dbReference type="InterPro" id="IPR006703">
    <property type="entry name" value="G_AIG1"/>
</dbReference>
<keyword evidence="5" id="KW-1185">Reference proteome</keyword>
<dbReference type="InterPro" id="IPR027417">
    <property type="entry name" value="P-loop_NTPase"/>
</dbReference>
<proteinExistence type="inferred from homology"/>
<dbReference type="Gene3D" id="3.40.50.300">
    <property type="entry name" value="P-loop containing nucleotide triphosphate hydrolases"/>
    <property type="match status" value="1"/>
</dbReference>
<name>A0AAV4K388_9GAST</name>
<dbReference type="GO" id="GO:0005525">
    <property type="term" value="F:GTP binding"/>
    <property type="evidence" value="ECO:0007669"/>
    <property type="project" value="InterPro"/>
</dbReference>
<comment type="similarity">
    <text evidence="1">Belongs to the TRAFAC class TrmE-Era-EngA-EngB-Septin-like GTPase superfamily. AIG1/Toc34/Toc159-like paraseptin GTPase family. IAN subfamily.</text>
</comment>
<evidence type="ECO:0000313" key="4">
    <source>
        <dbReference type="EMBL" id="GFS27321.1"/>
    </source>
</evidence>
<evidence type="ECO:0000313" key="5">
    <source>
        <dbReference type="Proteomes" id="UP000762676"/>
    </source>
</evidence>
<reference evidence="4 5" key="1">
    <citation type="journal article" date="2021" name="Elife">
        <title>Chloroplast acquisition without the gene transfer in kleptoplastic sea slugs, Plakobranchus ocellatus.</title>
        <authorList>
            <person name="Maeda T."/>
            <person name="Takahashi S."/>
            <person name="Yoshida T."/>
            <person name="Shimamura S."/>
            <person name="Takaki Y."/>
            <person name="Nagai Y."/>
            <person name="Toyoda A."/>
            <person name="Suzuki Y."/>
            <person name="Arimoto A."/>
            <person name="Ishii H."/>
            <person name="Satoh N."/>
            <person name="Nishiyama T."/>
            <person name="Hasebe M."/>
            <person name="Maruyama T."/>
            <person name="Minagawa J."/>
            <person name="Obokata J."/>
            <person name="Shigenobu S."/>
        </authorList>
    </citation>
    <scope>NUCLEOTIDE SEQUENCE [LARGE SCALE GENOMIC DNA]</scope>
</reference>
<protein>
    <recommendedName>
        <fullName evidence="3">AIG1-type G domain-containing protein</fullName>
    </recommendedName>
</protein>
<evidence type="ECO:0000256" key="2">
    <source>
        <dbReference type="ARBA" id="ARBA00022741"/>
    </source>
</evidence>
<dbReference type="EMBL" id="BMAT01010486">
    <property type="protein sequence ID" value="GFS27321.1"/>
    <property type="molecule type" value="Genomic_DNA"/>
</dbReference>